<dbReference type="PANTHER" id="PTHR32071:SF113">
    <property type="entry name" value="ALGINATE BIOSYNTHESIS TRANSCRIPTIONAL REGULATORY PROTEIN ALGB"/>
    <property type="match status" value="1"/>
</dbReference>
<sequence>MTKKQGTILVIDDDEGVLHTARMILKKHFSEVSTFTSPHNLPVFLKNNQADVIILDMNFSRGVTSGHEGLEWLRKIKKIDPNLHVLVNTAYGDIDIAVEAMKAGAVDFLTKPWEKEKLLSTVLSIFELSKSKKELNQLRNKTKLLNQDLHRQFNDIIGQSKAMQDIFNAIEKIAETEANVLILGENGTGKELVARAIHQRSNRKKDSFIKVDLGAITESLFSSELFGHSKGAFTDARESRAGRFEIASGGSLFLDEIGNISANMQAKLLTVLQQREIVRVGSNKPIPIDIRLICATNRDIYKMVAQNTFRQDLLYRVNTVEINLPSLRERKEDIPLIANHYLEIYRVKYQKGPLQISQNTLDKLINYHWPGNIRELQHAIERAVIMSNGHKLLPSDFLLKNTGPQSSKNLPETLNIELLEKNAIETAIALAEGNLTKASEELGIGRTTLYRKMRRYGISV</sequence>
<evidence type="ECO:0000313" key="9">
    <source>
        <dbReference type="EMBL" id="MDN5210659.1"/>
    </source>
</evidence>
<evidence type="ECO:0000256" key="1">
    <source>
        <dbReference type="ARBA" id="ARBA00022741"/>
    </source>
</evidence>
<keyword evidence="6" id="KW-0597">Phosphoprotein</keyword>
<evidence type="ECO:0000256" key="6">
    <source>
        <dbReference type="PROSITE-ProRule" id="PRU00169"/>
    </source>
</evidence>
<dbReference type="Proteomes" id="UP001172083">
    <property type="component" value="Unassembled WGS sequence"/>
</dbReference>
<dbReference type="PRINTS" id="PR01590">
    <property type="entry name" value="HTHFIS"/>
</dbReference>
<keyword evidence="5" id="KW-0804">Transcription</keyword>
<evidence type="ECO:0000256" key="3">
    <source>
        <dbReference type="ARBA" id="ARBA00023015"/>
    </source>
</evidence>
<dbReference type="PROSITE" id="PS00688">
    <property type="entry name" value="SIGMA54_INTERACT_3"/>
    <property type="match status" value="1"/>
</dbReference>
<evidence type="ECO:0000256" key="4">
    <source>
        <dbReference type="ARBA" id="ARBA00023125"/>
    </source>
</evidence>
<evidence type="ECO:0000259" key="8">
    <source>
        <dbReference type="PROSITE" id="PS50110"/>
    </source>
</evidence>
<dbReference type="Gene3D" id="3.40.50.2300">
    <property type="match status" value="1"/>
</dbReference>
<dbReference type="PANTHER" id="PTHR32071">
    <property type="entry name" value="TRANSCRIPTIONAL REGULATORY PROTEIN"/>
    <property type="match status" value="1"/>
</dbReference>
<evidence type="ECO:0000256" key="2">
    <source>
        <dbReference type="ARBA" id="ARBA00022840"/>
    </source>
</evidence>
<keyword evidence="1" id="KW-0547">Nucleotide-binding</keyword>
<dbReference type="PROSITE" id="PS50045">
    <property type="entry name" value="SIGMA54_INTERACT_4"/>
    <property type="match status" value="1"/>
</dbReference>
<keyword evidence="4" id="KW-0238">DNA-binding</keyword>
<dbReference type="RefSeq" id="WP_346756002.1">
    <property type="nucleotide sequence ID" value="NZ_JAUJEB010000001.1"/>
</dbReference>
<dbReference type="SUPFAM" id="SSF46689">
    <property type="entry name" value="Homeodomain-like"/>
    <property type="match status" value="1"/>
</dbReference>
<dbReference type="InterPro" id="IPR025944">
    <property type="entry name" value="Sigma_54_int_dom_CS"/>
</dbReference>
<reference evidence="9" key="1">
    <citation type="submission" date="2023-06" db="EMBL/GenBank/DDBJ databases">
        <title>Genomic of Agaribacillus aureum.</title>
        <authorList>
            <person name="Wang G."/>
        </authorList>
    </citation>
    <scope>NUCLEOTIDE SEQUENCE</scope>
    <source>
        <strain evidence="9">BMA12</strain>
    </source>
</reference>
<evidence type="ECO:0000313" key="10">
    <source>
        <dbReference type="Proteomes" id="UP001172083"/>
    </source>
</evidence>
<dbReference type="CDD" id="cd00009">
    <property type="entry name" value="AAA"/>
    <property type="match status" value="1"/>
</dbReference>
<organism evidence="9 10">
    <name type="scientific">Agaribacillus aureus</name>
    <dbReference type="NCBI Taxonomy" id="3051825"/>
    <lineage>
        <taxon>Bacteria</taxon>
        <taxon>Pseudomonadati</taxon>
        <taxon>Bacteroidota</taxon>
        <taxon>Cytophagia</taxon>
        <taxon>Cytophagales</taxon>
        <taxon>Splendidivirgaceae</taxon>
        <taxon>Agaribacillus</taxon>
    </lineage>
</organism>
<dbReference type="InterPro" id="IPR027417">
    <property type="entry name" value="P-loop_NTPase"/>
</dbReference>
<keyword evidence="3" id="KW-0805">Transcription regulation</keyword>
<dbReference type="Gene3D" id="3.40.50.300">
    <property type="entry name" value="P-loop containing nucleotide triphosphate hydrolases"/>
    <property type="match status" value="1"/>
</dbReference>
<feature type="domain" description="Response regulatory" evidence="8">
    <location>
        <begin position="7"/>
        <end position="126"/>
    </location>
</feature>
<evidence type="ECO:0000259" key="7">
    <source>
        <dbReference type="PROSITE" id="PS50045"/>
    </source>
</evidence>
<keyword evidence="10" id="KW-1185">Reference proteome</keyword>
<dbReference type="Pfam" id="PF02954">
    <property type="entry name" value="HTH_8"/>
    <property type="match status" value="1"/>
</dbReference>
<dbReference type="Pfam" id="PF25601">
    <property type="entry name" value="AAA_lid_14"/>
    <property type="match status" value="1"/>
</dbReference>
<proteinExistence type="predicted"/>
<gene>
    <name evidence="9" type="ORF">QQ020_01330</name>
</gene>
<dbReference type="SUPFAM" id="SSF52540">
    <property type="entry name" value="P-loop containing nucleoside triphosphate hydrolases"/>
    <property type="match status" value="1"/>
</dbReference>
<dbReference type="InterPro" id="IPR001789">
    <property type="entry name" value="Sig_transdc_resp-reg_receiver"/>
</dbReference>
<dbReference type="SMART" id="SM00382">
    <property type="entry name" value="AAA"/>
    <property type="match status" value="1"/>
</dbReference>
<dbReference type="InterPro" id="IPR011006">
    <property type="entry name" value="CheY-like_superfamily"/>
</dbReference>
<dbReference type="InterPro" id="IPR003593">
    <property type="entry name" value="AAA+_ATPase"/>
</dbReference>
<evidence type="ECO:0000256" key="5">
    <source>
        <dbReference type="ARBA" id="ARBA00023163"/>
    </source>
</evidence>
<dbReference type="SUPFAM" id="SSF52172">
    <property type="entry name" value="CheY-like"/>
    <property type="match status" value="1"/>
</dbReference>
<dbReference type="PROSITE" id="PS00676">
    <property type="entry name" value="SIGMA54_INTERACT_2"/>
    <property type="match status" value="1"/>
</dbReference>
<dbReference type="Pfam" id="PF00158">
    <property type="entry name" value="Sigma54_activat"/>
    <property type="match status" value="1"/>
</dbReference>
<feature type="domain" description="Sigma-54 factor interaction" evidence="7">
    <location>
        <begin position="156"/>
        <end position="385"/>
    </location>
</feature>
<accession>A0ABT8KZ15</accession>
<feature type="modified residue" description="4-aspartylphosphate" evidence="6">
    <location>
        <position position="56"/>
    </location>
</feature>
<dbReference type="InterPro" id="IPR002078">
    <property type="entry name" value="Sigma_54_int"/>
</dbReference>
<protein>
    <submittedName>
        <fullName evidence="9">Sigma-54 dependent transcriptional regulator</fullName>
    </submittedName>
</protein>
<keyword evidence="2" id="KW-0067">ATP-binding</keyword>
<name>A0ABT8KZ15_9BACT</name>
<dbReference type="PROSITE" id="PS50110">
    <property type="entry name" value="RESPONSE_REGULATORY"/>
    <property type="match status" value="1"/>
</dbReference>
<dbReference type="EMBL" id="JAUJEB010000001">
    <property type="protein sequence ID" value="MDN5210659.1"/>
    <property type="molecule type" value="Genomic_DNA"/>
</dbReference>
<dbReference type="Pfam" id="PF00072">
    <property type="entry name" value="Response_reg"/>
    <property type="match status" value="1"/>
</dbReference>
<dbReference type="InterPro" id="IPR025943">
    <property type="entry name" value="Sigma_54_int_dom_ATP-bd_2"/>
</dbReference>
<dbReference type="Gene3D" id="1.10.10.60">
    <property type="entry name" value="Homeodomain-like"/>
    <property type="match status" value="1"/>
</dbReference>
<dbReference type="SMART" id="SM00448">
    <property type="entry name" value="REC"/>
    <property type="match status" value="1"/>
</dbReference>
<comment type="caution">
    <text evidence="9">The sequence shown here is derived from an EMBL/GenBank/DDBJ whole genome shotgun (WGS) entry which is preliminary data.</text>
</comment>
<dbReference type="InterPro" id="IPR009057">
    <property type="entry name" value="Homeodomain-like_sf"/>
</dbReference>
<dbReference type="InterPro" id="IPR002197">
    <property type="entry name" value="HTH_Fis"/>
</dbReference>
<dbReference type="Gene3D" id="1.10.8.60">
    <property type="match status" value="1"/>
</dbReference>
<dbReference type="InterPro" id="IPR058031">
    <property type="entry name" value="AAA_lid_NorR"/>
</dbReference>